<dbReference type="InterPro" id="IPR002123">
    <property type="entry name" value="Plipid/glycerol_acylTrfase"/>
</dbReference>
<evidence type="ECO:0000259" key="1">
    <source>
        <dbReference type="SMART" id="SM00563"/>
    </source>
</evidence>
<dbReference type="GO" id="GO:0042840">
    <property type="term" value="P:D-glucuronate catabolic process"/>
    <property type="evidence" value="ECO:0007669"/>
    <property type="project" value="TreeGrafter"/>
</dbReference>
<dbReference type="Pfam" id="PF01553">
    <property type="entry name" value="Acyltransferase"/>
    <property type="match status" value="1"/>
</dbReference>
<feature type="domain" description="Phospholipid/glycerol acyltransferase" evidence="1">
    <location>
        <begin position="91"/>
        <end position="226"/>
    </location>
</feature>
<dbReference type="RefSeq" id="WP_105983212.1">
    <property type="nucleotide sequence ID" value="NZ_MQUC01000003.1"/>
</dbReference>
<dbReference type="AlphaFoldDB" id="A0A2S9WVI9"/>
<organism evidence="2 3">
    <name type="scientific">Nonlabens agnitus</name>
    <dbReference type="NCBI Taxonomy" id="870484"/>
    <lineage>
        <taxon>Bacteria</taxon>
        <taxon>Pseudomonadati</taxon>
        <taxon>Bacteroidota</taxon>
        <taxon>Flavobacteriia</taxon>
        <taxon>Flavobacteriales</taxon>
        <taxon>Flavobacteriaceae</taxon>
        <taxon>Nonlabens</taxon>
    </lineage>
</organism>
<accession>A0A2S9WVI9</accession>
<evidence type="ECO:0000313" key="2">
    <source>
        <dbReference type="EMBL" id="PRP67488.1"/>
    </source>
</evidence>
<gene>
    <name evidence="2" type="ORF">BST86_10475</name>
</gene>
<keyword evidence="3" id="KW-1185">Reference proteome</keyword>
<dbReference type="Proteomes" id="UP000239532">
    <property type="component" value="Unassembled WGS sequence"/>
</dbReference>
<name>A0A2S9WVI9_9FLAO</name>
<evidence type="ECO:0000313" key="3">
    <source>
        <dbReference type="Proteomes" id="UP000239532"/>
    </source>
</evidence>
<dbReference type="SUPFAM" id="SSF69593">
    <property type="entry name" value="Glycerol-3-phosphate (1)-acyltransferase"/>
    <property type="match status" value="1"/>
</dbReference>
<dbReference type="EMBL" id="MQUC01000003">
    <property type="protein sequence ID" value="PRP67488.1"/>
    <property type="molecule type" value="Genomic_DNA"/>
</dbReference>
<dbReference type="GO" id="GO:0016746">
    <property type="term" value="F:acyltransferase activity"/>
    <property type="evidence" value="ECO:0007669"/>
    <property type="project" value="UniProtKB-KW"/>
</dbReference>
<comment type="caution">
    <text evidence="2">The sequence shown here is derived from an EMBL/GenBank/DDBJ whole genome shotgun (WGS) entry which is preliminary data.</text>
</comment>
<keyword evidence="2" id="KW-0808">Transferase</keyword>
<sequence>MAIYDDIRFFNDEEVSIALQSAVRHPMIKTLFKYTFPDKTEDEIKDIVLSCRSINDFQRDVISVTVERILEETSAGLTTSGFEDLEESQSYLYISNHRDIVLDTCLINLTLFKHNLIRTASAIGDNLVQRPFVNALSKLTRNFIVKRGGTPRETLMSSKKLSEYIEYLLKDQQQSVWIAQRQGRTKDGNDVTEQGVLKMIALAAGKRSVIEYLNSLKIVPVSISYEYDPTDILKVPELLAKKAQTEYIKSENEDFNSILKGALGQKKHIHITASKPLSLEECSDEATNQVLQQLVTKLNDIIQSNYKLWPTNYIAYDLLRDTREYEKFYSKKDQAQFERRLRMRVDMQDPEAVKSFLNMYARPVINKQKLELAYEA</sequence>
<dbReference type="GO" id="GO:0019698">
    <property type="term" value="P:D-galacturonate catabolic process"/>
    <property type="evidence" value="ECO:0007669"/>
    <property type="project" value="TreeGrafter"/>
</dbReference>
<reference evidence="2 3" key="1">
    <citation type="submission" date="2016-11" db="EMBL/GenBank/DDBJ databases">
        <title>Trade-off between light-utilization and light-protection in marine flavobacteria.</title>
        <authorList>
            <person name="Kumagai Y."/>
        </authorList>
    </citation>
    <scope>NUCLEOTIDE SEQUENCE [LARGE SCALE GENOMIC DNA]</scope>
    <source>
        <strain evidence="2 3">JCM 17109</strain>
    </source>
</reference>
<keyword evidence="2" id="KW-0012">Acyltransferase</keyword>
<protein>
    <submittedName>
        <fullName evidence="2">Glycerol acyltransferase</fullName>
    </submittedName>
</protein>
<dbReference type="PANTHER" id="PTHR30068:SF3">
    <property type="entry name" value="PHOSPHOLIPID_GLYCEROL ACYLTRANSFERASE DOMAIN-CONTAINING PROTEIN"/>
    <property type="match status" value="1"/>
</dbReference>
<dbReference type="OrthoDB" id="1078132at2"/>
<dbReference type="SMART" id="SM00563">
    <property type="entry name" value="PlsC"/>
    <property type="match status" value="1"/>
</dbReference>
<dbReference type="PANTHER" id="PTHR30068">
    <property type="entry name" value="URONATE ISOMERASE"/>
    <property type="match status" value="1"/>
</dbReference>
<proteinExistence type="predicted"/>